<accession>A0A450XNB1</accession>
<protein>
    <submittedName>
        <fullName evidence="2">Uncharacterized protein</fullName>
    </submittedName>
</protein>
<evidence type="ECO:0000256" key="1">
    <source>
        <dbReference type="SAM" id="MobiDB-lite"/>
    </source>
</evidence>
<feature type="region of interest" description="Disordered" evidence="1">
    <location>
        <begin position="1"/>
        <end position="24"/>
    </location>
</feature>
<dbReference type="EMBL" id="CAADFQ010000018">
    <property type="protein sequence ID" value="VFK30812.1"/>
    <property type="molecule type" value="Genomic_DNA"/>
</dbReference>
<sequence length="63" mass="7086">MGDEIKKTPGAMPITVARGSCRPQHGKTMAKLHFPWHRTAPAGEHFTTRIAHGILHFPLNFRK</sequence>
<evidence type="ECO:0000313" key="2">
    <source>
        <dbReference type="EMBL" id="VFK30812.1"/>
    </source>
</evidence>
<proteinExistence type="predicted"/>
<gene>
    <name evidence="3" type="ORF">BECKMB1821H_GA0114242_101827</name>
    <name evidence="2" type="ORF">BECKMB1821I_GA0114274_101827</name>
</gene>
<name>A0A450XNB1_9GAMM</name>
<evidence type="ECO:0000313" key="3">
    <source>
        <dbReference type="EMBL" id="VFK75246.1"/>
    </source>
</evidence>
<dbReference type="EMBL" id="CAADGH010000018">
    <property type="protein sequence ID" value="VFK75246.1"/>
    <property type="molecule type" value="Genomic_DNA"/>
</dbReference>
<organism evidence="2">
    <name type="scientific">Candidatus Kentrum sp. MB</name>
    <dbReference type="NCBI Taxonomy" id="2138164"/>
    <lineage>
        <taxon>Bacteria</taxon>
        <taxon>Pseudomonadati</taxon>
        <taxon>Pseudomonadota</taxon>
        <taxon>Gammaproteobacteria</taxon>
        <taxon>Candidatus Kentrum</taxon>
    </lineage>
</organism>
<dbReference type="AlphaFoldDB" id="A0A450XNB1"/>
<reference evidence="2" key="1">
    <citation type="submission" date="2019-02" db="EMBL/GenBank/DDBJ databases">
        <authorList>
            <person name="Gruber-Vodicka R. H."/>
            <person name="Seah K. B. B."/>
        </authorList>
    </citation>
    <scope>NUCLEOTIDE SEQUENCE</scope>
    <source>
        <strain evidence="3">BECK_BZ198</strain>
        <strain evidence="2">BECK_BZ199</strain>
    </source>
</reference>